<gene>
    <name evidence="1" type="ORF">A3A49_00490</name>
</gene>
<protein>
    <submittedName>
        <fullName evidence="1">Uncharacterized protein</fullName>
    </submittedName>
</protein>
<comment type="caution">
    <text evidence="1">The sequence shown here is derived from an EMBL/GenBank/DDBJ whole genome shotgun (WGS) entry which is preliminary data.</text>
</comment>
<reference evidence="1 2" key="1">
    <citation type="journal article" date="2016" name="Nat. Commun.">
        <title>Thousands of microbial genomes shed light on interconnected biogeochemical processes in an aquifer system.</title>
        <authorList>
            <person name="Anantharaman K."/>
            <person name="Brown C.T."/>
            <person name="Hug L.A."/>
            <person name="Sharon I."/>
            <person name="Castelle C.J."/>
            <person name="Probst A.J."/>
            <person name="Thomas B.C."/>
            <person name="Singh A."/>
            <person name="Wilkins M.J."/>
            <person name="Karaoz U."/>
            <person name="Brodie E.L."/>
            <person name="Williams K.H."/>
            <person name="Hubbard S.S."/>
            <person name="Banfield J.F."/>
        </authorList>
    </citation>
    <scope>NUCLEOTIDE SEQUENCE [LARGE SCALE GENOMIC DNA]</scope>
</reference>
<dbReference type="STRING" id="1797725.A3A49_00490"/>
<dbReference type="EMBL" id="MFBO01000010">
    <property type="protein sequence ID" value="OGD98437.1"/>
    <property type="molecule type" value="Genomic_DNA"/>
</dbReference>
<sequence length="93" mass="10104">MAWRENGEKPNIDDPSLYDMACAWGLIFKPETADDGVQEQNSVLGNSAQSQRQEPTTFADGKTLLGVDLGAKGAMHMDGFSNFGRISRGIRGK</sequence>
<organism evidence="1 2">
    <name type="scientific">Candidatus Curtissbacteria bacterium RIFCSPLOWO2_01_FULL_38_11b</name>
    <dbReference type="NCBI Taxonomy" id="1797725"/>
    <lineage>
        <taxon>Bacteria</taxon>
        <taxon>Candidatus Curtissiibacteriota</taxon>
    </lineage>
</organism>
<proteinExistence type="predicted"/>
<dbReference type="Proteomes" id="UP000176740">
    <property type="component" value="Unassembled WGS sequence"/>
</dbReference>
<evidence type="ECO:0000313" key="2">
    <source>
        <dbReference type="Proteomes" id="UP000176740"/>
    </source>
</evidence>
<accession>A0A1F5H310</accession>
<evidence type="ECO:0000313" key="1">
    <source>
        <dbReference type="EMBL" id="OGD98437.1"/>
    </source>
</evidence>
<name>A0A1F5H310_9BACT</name>
<dbReference type="AlphaFoldDB" id="A0A1F5H310"/>